<evidence type="ECO:0000313" key="4">
    <source>
        <dbReference type="Proteomes" id="UP000284403"/>
    </source>
</evidence>
<dbReference type="RefSeq" id="XP_029227455.1">
    <property type="nucleotide sequence ID" value="XM_029372484.1"/>
</dbReference>
<dbReference type="GeneID" id="40319202"/>
<evidence type="ECO:0000313" key="3">
    <source>
        <dbReference type="EMBL" id="RNF15350.1"/>
    </source>
</evidence>
<keyword evidence="4" id="KW-1185">Reference proteome</keyword>
<dbReference type="AlphaFoldDB" id="A0A3R7L315"/>
<gene>
    <name evidence="3" type="ORF">Tco025E_05591</name>
</gene>
<dbReference type="EMBL" id="MKKU01000330">
    <property type="protein sequence ID" value="RNF15350.1"/>
    <property type="molecule type" value="Genomic_DNA"/>
</dbReference>
<accession>A0A3R7L315</accession>
<comment type="caution">
    <text evidence="3">The sequence shown here is derived from an EMBL/GenBank/DDBJ whole genome shotgun (WGS) entry which is preliminary data.</text>
</comment>
<feature type="region of interest" description="Disordered" evidence="2">
    <location>
        <begin position="493"/>
        <end position="516"/>
    </location>
</feature>
<dbReference type="OrthoDB" id="248143at2759"/>
<reference evidence="3 4" key="1">
    <citation type="journal article" date="2018" name="BMC Genomics">
        <title>Genomic comparison of Trypanosoma conorhini and Trypanosoma rangeli to Trypanosoma cruzi strains of high and low virulence.</title>
        <authorList>
            <person name="Bradwell K.R."/>
            <person name="Koparde V.N."/>
            <person name="Matveyev A.V."/>
            <person name="Serrano M.G."/>
            <person name="Alves J.M."/>
            <person name="Parikh H."/>
            <person name="Huang B."/>
            <person name="Lee V."/>
            <person name="Espinosa-Alvarez O."/>
            <person name="Ortiz P.A."/>
            <person name="Costa-Martins A.G."/>
            <person name="Teixeira M.M."/>
            <person name="Buck G.A."/>
        </authorList>
    </citation>
    <scope>NUCLEOTIDE SEQUENCE [LARGE SCALE GENOMIC DNA]</scope>
    <source>
        <strain evidence="3 4">025E</strain>
    </source>
</reference>
<evidence type="ECO:0000256" key="2">
    <source>
        <dbReference type="SAM" id="MobiDB-lite"/>
    </source>
</evidence>
<protein>
    <submittedName>
        <fullName evidence="3">Uncharacterized protein</fullName>
    </submittedName>
</protein>
<feature type="coiled-coil region" evidence="1">
    <location>
        <begin position="371"/>
        <end position="426"/>
    </location>
</feature>
<dbReference type="Proteomes" id="UP000284403">
    <property type="component" value="Unassembled WGS sequence"/>
</dbReference>
<evidence type="ECO:0000256" key="1">
    <source>
        <dbReference type="SAM" id="Coils"/>
    </source>
</evidence>
<organism evidence="3 4">
    <name type="scientific">Trypanosoma conorhini</name>
    <dbReference type="NCBI Taxonomy" id="83891"/>
    <lineage>
        <taxon>Eukaryota</taxon>
        <taxon>Discoba</taxon>
        <taxon>Euglenozoa</taxon>
        <taxon>Kinetoplastea</taxon>
        <taxon>Metakinetoplastina</taxon>
        <taxon>Trypanosomatida</taxon>
        <taxon>Trypanosomatidae</taxon>
        <taxon>Trypanosoma</taxon>
    </lineage>
</organism>
<feature type="region of interest" description="Disordered" evidence="2">
    <location>
        <begin position="1"/>
        <end position="58"/>
    </location>
</feature>
<keyword evidence="1" id="KW-0175">Coiled coil</keyword>
<name>A0A3R7L315_9TRYP</name>
<proteinExistence type="predicted"/>
<sequence>MELDELLEDKPTAADPLDIDDVLEGPPAAADQVVLNVPKPRRPPARGPPPPRVHEVRLPHFRDPPPHVKPYVTNACYYANQIALITREGAREKRGIVVNDSNIYIMGDGARVEQTIPLTQVEAMLMQDVLTPKPLGISKEWQTHVILQLRESPDLFFALADDKKHDPATGATYGDRIPELEAVLAELLRAYEVDLLVCSLTEEESLQHLLKRTVTDVGMRRECGEVLAYRTVLTAALKGLLKQDARIVEQRNKIEASGASHNVTSLLKEIELIEGKNEVMASALDQASASLNRCQSKARELRVLLDVKEKEIQAEVGTRLAAQQGEIIARQALEYELMTVAHQTEMRHLSLLRDFLQASLARCRKSPVVAVAELEAELAELQRLKRATLLRKGETTAKLAEARRSLIAAKAALQQATEEVAVLRQLPPGEPVPPNFNRELAPTFLPVRLAQDRLENQSAGAEVNVASHGNMHARGAKATALVLPDDEDDDIDLVPLRRRRPPDNAHPNVLVDEDDL</sequence>